<dbReference type="RefSeq" id="WP_203707488.1">
    <property type="nucleotide sequence ID" value="NZ_BAAALU010000008.1"/>
</dbReference>
<keyword evidence="5 7" id="KW-0472">Membrane</keyword>
<feature type="transmembrane region" description="Helical" evidence="7">
    <location>
        <begin position="141"/>
        <end position="159"/>
    </location>
</feature>
<evidence type="ECO:0000256" key="3">
    <source>
        <dbReference type="ARBA" id="ARBA00022692"/>
    </source>
</evidence>
<evidence type="ECO:0000313" key="9">
    <source>
        <dbReference type="Proteomes" id="UP000624325"/>
    </source>
</evidence>
<comment type="similarity">
    <text evidence="2">Belongs to the acetate uptake transporter (AceTr) (TC 2.A.96) family.</text>
</comment>
<feature type="transmembrane region" description="Helical" evidence="7">
    <location>
        <begin position="165"/>
        <end position="186"/>
    </location>
</feature>
<sequence length="248" mass="26418">MTSQQPAMGEPNRPMGRPGDPRMPMTSTAGSPEEVPPEARPPGVLGGVSDAVPLGFAAFALATFMFSAFNAGWTSGTVAWLTFGIFAGGLVQLLAGMWSFRNRNLFGTVAFSMYGAFYLGLALYVILVAPGAGAAAQRNDLAWIFLTFALFNAYLTLWASQVNEALFLLFFFVGVTLVVLCVGFFIDNNQVVRIGGYFGVIAALVAWYVSSAGLINGLLGRKVAKVGGPLKVDLDRLTRRRTPATSAQ</sequence>
<feature type="transmembrane region" description="Helical" evidence="7">
    <location>
        <begin position="106"/>
        <end position="129"/>
    </location>
</feature>
<gene>
    <name evidence="8" type="ORF">Air01nite_67690</name>
</gene>
<evidence type="ECO:0000256" key="1">
    <source>
        <dbReference type="ARBA" id="ARBA00004141"/>
    </source>
</evidence>
<protein>
    <recommendedName>
        <fullName evidence="10">GPR1/FUN34/yaaH family protein</fullName>
    </recommendedName>
</protein>
<feature type="transmembrane region" description="Helical" evidence="7">
    <location>
        <begin position="78"/>
        <end position="100"/>
    </location>
</feature>
<dbReference type="EMBL" id="BONC01000073">
    <property type="protein sequence ID" value="GIF60674.1"/>
    <property type="molecule type" value="Genomic_DNA"/>
</dbReference>
<keyword evidence="3 7" id="KW-0812">Transmembrane</keyword>
<evidence type="ECO:0000256" key="5">
    <source>
        <dbReference type="ARBA" id="ARBA00023136"/>
    </source>
</evidence>
<feature type="compositionally biased region" description="Low complexity" evidence="6">
    <location>
        <begin position="11"/>
        <end position="25"/>
    </location>
</feature>
<dbReference type="Proteomes" id="UP000624325">
    <property type="component" value="Unassembled WGS sequence"/>
</dbReference>
<feature type="transmembrane region" description="Helical" evidence="7">
    <location>
        <begin position="198"/>
        <end position="219"/>
    </location>
</feature>
<dbReference type="Pfam" id="PF01184">
    <property type="entry name" value="Gpr1_Fun34_YaaH"/>
    <property type="match status" value="1"/>
</dbReference>
<evidence type="ECO:0000256" key="2">
    <source>
        <dbReference type="ARBA" id="ARBA00005587"/>
    </source>
</evidence>
<comment type="subcellular location">
    <subcellularLocation>
        <location evidence="1">Membrane</location>
        <topology evidence="1">Multi-pass membrane protein</topology>
    </subcellularLocation>
</comment>
<dbReference type="PANTHER" id="PTHR31123:SF1">
    <property type="entry name" value="ACCUMULATION OF DYADS PROTEIN 2-RELATED"/>
    <property type="match status" value="1"/>
</dbReference>
<evidence type="ECO:0008006" key="10">
    <source>
        <dbReference type="Google" id="ProtNLM"/>
    </source>
</evidence>
<evidence type="ECO:0000256" key="6">
    <source>
        <dbReference type="SAM" id="MobiDB-lite"/>
    </source>
</evidence>
<evidence type="ECO:0000256" key="4">
    <source>
        <dbReference type="ARBA" id="ARBA00022989"/>
    </source>
</evidence>
<dbReference type="InterPro" id="IPR051633">
    <property type="entry name" value="AceTr"/>
</dbReference>
<evidence type="ECO:0000313" key="8">
    <source>
        <dbReference type="EMBL" id="GIF60674.1"/>
    </source>
</evidence>
<keyword evidence="9" id="KW-1185">Reference proteome</keyword>
<dbReference type="NCBIfam" id="NF038013">
    <property type="entry name" value="AceTr_1"/>
    <property type="match status" value="1"/>
</dbReference>
<feature type="transmembrane region" description="Helical" evidence="7">
    <location>
        <begin position="51"/>
        <end position="71"/>
    </location>
</feature>
<keyword evidence="4 7" id="KW-1133">Transmembrane helix</keyword>
<organism evidence="8 9">
    <name type="scientific">Asanoa iriomotensis</name>
    <dbReference type="NCBI Taxonomy" id="234613"/>
    <lineage>
        <taxon>Bacteria</taxon>
        <taxon>Bacillati</taxon>
        <taxon>Actinomycetota</taxon>
        <taxon>Actinomycetes</taxon>
        <taxon>Micromonosporales</taxon>
        <taxon>Micromonosporaceae</taxon>
        <taxon>Asanoa</taxon>
    </lineage>
</organism>
<name>A0ABQ4CD32_9ACTN</name>
<feature type="region of interest" description="Disordered" evidence="6">
    <location>
        <begin position="1"/>
        <end position="42"/>
    </location>
</feature>
<evidence type="ECO:0000256" key="7">
    <source>
        <dbReference type="SAM" id="Phobius"/>
    </source>
</evidence>
<proteinExistence type="inferred from homology"/>
<dbReference type="InterPro" id="IPR000791">
    <property type="entry name" value="Gpr1/Fun34/SatP-like"/>
</dbReference>
<comment type="caution">
    <text evidence="8">The sequence shown here is derived from an EMBL/GenBank/DDBJ whole genome shotgun (WGS) entry which is preliminary data.</text>
</comment>
<accession>A0ABQ4CD32</accession>
<reference evidence="8 9" key="1">
    <citation type="submission" date="2021-01" db="EMBL/GenBank/DDBJ databases">
        <title>Whole genome shotgun sequence of Asanoa iriomotensis NBRC 100142.</title>
        <authorList>
            <person name="Komaki H."/>
            <person name="Tamura T."/>
        </authorList>
    </citation>
    <scope>NUCLEOTIDE SEQUENCE [LARGE SCALE GENOMIC DNA]</scope>
    <source>
        <strain evidence="8 9">NBRC 100142</strain>
    </source>
</reference>
<dbReference type="PANTHER" id="PTHR31123">
    <property type="entry name" value="ACCUMULATION OF DYADS PROTEIN 2-RELATED"/>
    <property type="match status" value="1"/>
</dbReference>